<evidence type="ECO:0000259" key="4">
    <source>
        <dbReference type="PROSITE" id="PS50043"/>
    </source>
</evidence>
<dbReference type="PROSITE" id="PS50043">
    <property type="entry name" value="HTH_LUXR_2"/>
    <property type="match status" value="1"/>
</dbReference>
<dbReference type="InterPro" id="IPR000792">
    <property type="entry name" value="Tscrpt_reg_LuxR_C"/>
</dbReference>
<sequence length="267" mass="30127">MGIDLEGLFQVLAPMVDGAVMDDEAVGSAYRQLMSTLMTFDYVVVFAYRGKERPIDLYSTFNARDHVLFVSLYQAGPYLLDPFYHAACEGKPGVWRMRERAPDRFFSSEYYRTYYVQTGLAEEVGFFVPISDEITVVLSLMRREATGSFSPAEFALLKKVEPLVSALVRHHWADLGRRFDAALAKTGRSRRKSTHPPADGVWQHLNLTEREAAIIELVLQGHSSESIGLKLGISTGTVKVHRRNVYRKLGISSQTQLLSLYLRNLGQ</sequence>
<gene>
    <name evidence="5" type="ORF">HT585_10530</name>
</gene>
<dbReference type="Gene3D" id="1.10.10.10">
    <property type="entry name" value="Winged helix-like DNA-binding domain superfamily/Winged helix DNA-binding domain"/>
    <property type="match status" value="1"/>
</dbReference>
<keyword evidence="6" id="KW-1185">Reference proteome</keyword>
<comment type="caution">
    <text evidence="5">The sequence shown here is derived from an EMBL/GenBank/DDBJ whole genome shotgun (WGS) entry which is preliminary data.</text>
</comment>
<evidence type="ECO:0000313" key="5">
    <source>
        <dbReference type="EMBL" id="NVD39292.1"/>
    </source>
</evidence>
<dbReference type="PROSITE" id="PS00622">
    <property type="entry name" value="HTH_LUXR_1"/>
    <property type="match status" value="1"/>
</dbReference>
<dbReference type="PANTHER" id="PTHR44688:SF16">
    <property type="entry name" value="DNA-BINDING TRANSCRIPTIONAL ACTIVATOR DEVR_DOSR"/>
    <property type="match status" value="1"/>
</dbReference>
<name>A0A7Y6Q585_9HYPH</name>
<keyword evidence="1" id="KW-0805">Transcription regulation</keyword>
<dbReference type="CDD" id="cd06170">
    <property type="entry name" value="LuxR_C_like"/>
    <property type="match status" value="1"/>
</dbReference>
<organism evidence="5 6">
    <name type="scientific">Ensifer oleiphilus</name>
    <dbReference type="NCBI Taxonomy" id="2742698"/>
    <lineage>
        <taxon>Bacteria</taxon>
        <taxon>Pseudomonadati</taxon>
        <taxon>Pseudomonadota</taxon>
        <taxon>Alphaproteobacteria</taxon>
        <taxon>Hyphomicrobiales</taxon>
        <taxon>Rhizobiaceae</taxon>
        <taxon>Sinorhizobium/Ensifer group</taxon>
        <taxon>Ensifer</taxon>
    </lineage>
</organism>
<evidence type="ECO:0000256" key="2">
    <source>
        <dbReference type="ARBA" id="ARBA00023125"/>
    </source>
</evidence>
<keyword evidence="2" id="KW-0238">DNA-binding</keyword>
<accession>A0A7Y6Q585</accession>
<dbReference type="InterPro" id="IPR016032">
    <property type="entry name" value="Sig_transdc_resp-reg_C-effctor"/>
</dbReference>
<reference evidence="5 6" key="1">
    <citation type="submission" date="2020-06" db="EMBL/GenBank/DDBJ databases">
        <authorList>
            <person name="Grouzdev D.S."/>
        </authorList>
    </citation>
    <scope>NUCLEOTIDE SEQUENCE [LARGE SCALE GENOMIC DNA]</scope>
    <source>
        <strain evidence="5 6">HO-A22</strain>
    </source>
</reference>
<keyword evidence="3" id="KW-0804">Transcription</keyword>
<dbReference type="PRINTS" id="PR00038">
    <property type="entry name" value="HTHLUXR"/>
</dbReference>
<dbReference type="Proteomes" id="UP000520198">
    <property type="component" value="Unassembled WGS sequence"/>
</dbReference>
<dbReference type="GO" id="GO:0003677">
    <property type="term" value="F:DNA binding"/>
    <property type="evidence" value="ECO:0007669"/>
    <property type="project" value="UniProtKB-KW"/>
</dbReference>
<dbReference type="EMBL" id="JABWDU010000002">
    <property type="protein sequence ID" value="NVD39292.1"/>
    <property type="molecule type" value="Genomic_DNA"/>
</dbReference>
<dbReference type="SUPFAM" id="SSF46894">
    <property type="entry name" value="C-terminal effector domain of the bipartite response regulators"/>
    <property type="match status" value="1"/>
</dbReference>
<proteinExistence type="predicted"/>
<dbReference type="GO" id="GO:0006355">
    <property type="term" value="P:regulation of DNA-templated transcription"/>
    <property type="evidence" value="ECO:0007669"/>
    <property type="project" value="InterPro"/>
</dbReference>
<dbReference type="RefSeq" id="WP_176352845.1">
    <property type="nucleotide sequence ID" value="NZ_JABWDU010000002.1"/>
</dbReference>
<dbReference type="InterPro" id="IPR036388">
    <property type="entry name" value="WH-like_DNA-bd_sf"/>
</dbReference>
<evidence type="ECO:0000313" key="6">
    <source>
        <dbReference type="Proteomes" id="UP000520198"/>
    </source>
</evidence>
<evidence type="ECO:0000256" key="1">
    <source>
        <dbReference type="ARBA" id="ARBA00023015"/>
    </source>
</evidence>
<dbReference type="SMART" id="SM00421">
    <property type="entry name" value="HTH_LUXR"/>
    <property type="match status" value="1"/>
</dbReference>
<feature type="domain" description="HTH luxR-type" evidence="4">
    <location>
        <begin position="201"/>
        <end position="265"/>
    </location>
</feature>
<protein>
    <submittedName>
        <fullName evidence="5">Helix-turn-helix transcriptional regulator</fullName>
    </submittedName>
</protein>
<dbReference type="AlphaFoldDB" id="A0A7Y6Q585"/>
<dbReference type="PANTHER" id="PTHR44688">
    <property type="entry name" value="DNA-BINDING TRANSCRIPTIONAL ACTIVATOR DEVR_DOSR"/>
    <property type="match status" value="1"/>
</dbReference>
<dbReference type="Pfam" id="PF00196">
    <property type="entry name" value="GerE"/>
    <property type="match status" value="1"/>
</dbReference>
<evidence type="ECO:0000256" key="3">
    <source>
        <dbReference type="ARBA" id="ARBA00023163"/>
    </source>
</evidence>